<organism evidence="5 6">
    <name type="scientific">Mucilaginibacter mallensis</name>
    <dbReference type="NCBI Taxonomy" id="652787"/>
    <lineage>
        <taxon>Bacteria</taxon>
        <taxon>Pseudomonadati</taxon>
        <taxon>Bacteroidota</taxon>
        <taxon>Sphingobacteriia</taxon>
        <taxon>Sphingobacteriales</taxon>
        <taxon>Sphingobacteriaceae</taxon>
        <taxon>Mucilaginibacter</taxon>
    </lineage>
</organism>
<dbReference type="InterPro" id="IPR004104">
    <property type="entry name" value="Gfo/Idh/MocA-like_OxRdtase_C"/>
</dbReference>
<dbReference type="GO" id="GO:0000166">
    <property type="term" value="F:nucleotide binding"/>
    <property type="evidence" value="ECO:0007669"/>
    <property type="project" value="InterPro"/>
</dbReference>
<dbReference type="PANTHER" id="PTHR43708:SF5">
    <property type="entry name" value="CONSERVED EXPRESSED OXIDOREDUCTASE (EUROFUNG)-RELATED"/>
    <property type="match status" value="1"/>
</dbReference>
<reference evidence="5 6" key="1">
    <citation type="submission" date="2016-10" db="EMBL/GenBank/DDBJ databases">
        <authorList>
            <person name="de Groot N.N."/>
        </authorList>
    </citation>
    <scope>NUCLEOTIDE SEQUENCE [LARGE SCALE GENOMIC DNA]</scope>
    <source>
        <strain evidence="5 6">MP1X4</strain>
    </source>
</reference>
<name>A0A1H2BL18_MUCMA</name>
<feature type="domain" description="Gfo/Idh/MocA-like oxidoreductase N-terminal" evidence="3">
    <location>
        <begin position="8"/>
        <end position="122"/>
    </location>
</feature>
<dbReference type="EMBL" id="LT629740">
    <property type="protein sequence ID" value="SDT58933.1"/>
    <property type="molecule type" value="Genomic_DNA"/>
</dbReference>
<dbReference type="Pfam" id="PF01408">
    <property type="entry name" value="GFO_IDH_MocA"/>
    <property type="match status" value="1"/>
</dbReference>
<dbReference type="Proteomes" id="UP000199679">
    <property type="component" value="Chromosome I"/>
</dbReference>
<evidence type="ECO:0000256" key="1">
    <source>
        <dbReference type="ARBA" id="ARBA00010928"/>
    </source>
</evidence>
<dbReference type="SUPFAM" id="SSF55347">
    <property type="entry name" value="Glyceraldehyde-3-phosphate dehydrogenase-like, C-terminal domain"/>
    <property type="match status" value="1"/>
</dbReference>
<evidence type="ECO:0000313" key="5">
    <source>
        <dbReference type="EMBL" id="SDT58933.1"/>
    </source>
</evidence>
<feature type="domain" description="Gfo/Idh/MocA-like oxidoreductase C-terminal" evidence="4">
    <location>
        <begin position="134"/>
        <end position="337"/>
    </location>
</feature>
<dbReference type="SUPFAM" id="SSF51735">
    <property type="entry name" value="NAD(P)-binding Rossmann-fold domains"/>
    <property type="match status" value="1"/>
</dbReference>
<dbReference type="GO" id="GO:0016491">
    <property type="term" value="F:oxidoreductase activity"/>
    <property type="evidence" value="ECO:0007669"/>
    <property type="project" value="UniProtKB-KW"/>
</dbReference>
<dbReference type="AlphaFoldDB" id="A0A1H2BL18"/>
<keyword evidence="2" id="KW-0560">Oxidoreductase</keyword>
<protein>
    <submittedName>
        <fullName evidence="5">Predicted dehydrogenase</fullName>
    </submittedName>
</protein>
<gene>
    <name evidence="5" type="ORF">SAMN05216490_4192</name>
</gene>
<dbReference type="InterPro" id="IPR051317">
    <property type="entry name" value="Gfo/Idh/MocA_oxidoreduct"/>
</dbReference>
<evidence type="ECO:0000259" key="3">
    <source>
        <dbReference type="Pfam" id="PF01408"/>
    </source>
</evidence>
<sequence length="338" mass="37950">MSKPIVTGILAYGMSGRVFHAPFVATNPAFKFKAVVERHEKKAAQRYPDIISYNSIDELINDDEIELVIVNTPNYMHFDNAKQALLAGKHVLIEKPAAATSAEVKELFDLGRKVDRHVMIYHNRRWDSGFVSVREVIESGRLGELIEVQFRMDRYKAAIGPKQFKEKKDMPANGIVYDLGSHLVDNVISLFGKPLSFDKVTATHREGSEVADYCSFRISYPNQLNVYLSASLLSLEPLAGFVVVGTLGTYIKNRSDVQEDQLVAGMLPTDPGYGVEPEGSEGKLVTIGVDNEKIVEWMPSHKGDYTLLFNDVYHTIRNNALFPVTEEQVAWQLELLEK</sequence>
<comment type="similarity">
    <text evidence="1">Belongs to the Gfo/Idh/MocA family.</text>
</comment>
<dbReference type="Gene3D" id="3.30.360.10">
    <property type="entry name" value="Dihydrodipicolinate Reductase, domain 2"/>
    <property type="match status" value="1"/>
</dbReference>
<accession>A0A1H2BL18</accession>
<dbReference type="Gene3D" id="3.40.50.720">
    <property type="entry name" value="NAD(P)-binding Rossmann-like Domain"/>
    <property type="match status" value="1"/>
</dbReference>
<dbReference type="PANTHER" id="PTHR43708">
    <property type="entry name" value="CONSERVED EXPRESSED OXIDOREDUCTASE (EUROFUNG)"/>
    <property type="match status" value="1"/>
</dbReference>
<dbReference type="STRING" id="652787.SAMN05216490_4192"/>
<evidence type="ECO:0000256" key="2">
    <source>
        <dbReference type="ARBA" id="ARBA00023002"/>
    </source>
</evidence>
<dbReference type="InterPro" id="IPR000683">
    <property type="entry name" value="Gfo/Idh/MocA-like_OxRdtase_N"/>
</dbReference>
<evidence type="ECO:0000259" key="4">
    <source>
        <dbReference type="Pfam" id="PF02894"/>
    </source>
</evidence>
<keyword evidence="6" id="KW-1185">Reference proteome</keyword>
<proteinExistence type="inferred from homology"/>
<dbReference type="RefSeq" id="WP_172829276.1">
    <property type="nucleotide sequence ID" value="NZ_LT629740.1"/>
</dbReference>
<dbReference type="Pfam" id="PF02894">
    <property type="entry name" value="GFO_IDH_MocA_C"/>
    <property type="match status" value="1"/>
</dbReference>
<dbReference type="InterPro" id="IPR036291">
    <property type="entry name" value="NAD(P)-bd_dom_sf"/>
</dbReference>
<evidence type="ECO:0000313" key="6">
    <source>
        <dbReference type="Proteomes" id="UP000199679"/>
    </source>
</evidence>